<dbReference type="PROSITE" id="PS00571">
    <property type="entry name" value="AMIDASES"/>
    <property type="match status" value="1"/>
</dbReference>
<dbReference type="InterPro" id="IPR004412">
    <property type="entry name" value="GatA"/>
</dbReference>
<dbReference type="PANTHER" id="PTHR11895:SF151">
    <property type="entry name" value="GLUTAMYL-TRNA(GLN) AMIDOTRANSFERASE SUBUNIT A"/>
    <property type="match status" value="1"/>
</dbReference>
<dbReference type="GO" id="GO:0006412">
    <property type="term" value="P:translation"/>
    <property type="evidence" value="ECO:0007669"/>
    <property type="project" value="UniProtKB-UniRule"/>
</dbReference>
<dbReference type="AlphaFoldDB" id="A0A1M6I5X4"/>
<organism evidence="10 11">
    <name type="scientific">Clostridium amylolyticum</name>
    <dbReference type="NCBI Taxonomy" id="1121298"/>
    <lineage>
        <taxon>Bacteria</taxon>
        <taxon>Bacillati</taxon>
        <taxon>Bacillota</taxon>
        <taxon>Clostridia</taxon>
        <taxon>Eubacteriales</taxon>
        <taxon>Clostridiaceae</taxon>
        <taxon>Clostridium</taxon>
    </lineage>
</organism>
<evidence type="ECO:0000256" key="8">
    <source>
        <dbReference type="HAMAP-Rule" id="MF_00120"/>
    </source>
</evidence>
<dbReference type="Pfam" id="PF01425">
    <property type="entry name" value="Amidase"/>
    <property type="match status" value="1"/>
</dbReference>
<feature type="active site" description="Charge relay system" evidence="8">
    <location>
        <position position="78"/>
    </location>
</feature>
<evidence type="ECO:0000313" key="11">
    <source>
        <dbReference type="Proteomes" id="UP000184080"/>
    </source>
</evidence>
<evidence type="ECO:0000256" key="1">
    <source>
        <dbReference type="ARBA" id="ARBA00008069"/>
    </source>
</evidence>
<dbReference type="GO" id="GO:0005524">
    <property type="term" value="F:ATP binding"/>
    <property type="evidence" value="ECO:0007669"/>
    <property type="project" value="UniProtKB-KW"/>
</dbReference>
<keyword evidence="5 8" id="KW-0648">Protein biosynthesis</keyword>
<dbReference type="HAMAP" id="MF_00120">
    <property type="entry name" value="GatA"/>
    <property type="match status" value="1"/>
</dbReference>
<comment type="catalytic activity">
    <reaction evidence="7 8">
        <text>L-glutamyl-tRNA(Gln) + L-glutamine + ATP + H2O = L-glutaminyl-tRNA(Gln) + L-glutamate + ADP + phosphate + H(+)</text>
        <dbReference type="Rhea" id="RHEA:17521"/>
        <dbReference type="Rhea" id="RHEA-COMP:9681"/>
        <dbReference type="Rhea" id="RHEA-COMP:9684"/>
        <dbReference type="ChEBI" id="CHEBI:15377"/>
        <dbReference type="ChEBI" id="CHEBI:15378"/>
        <dbReference type="ChEBI" id="CHEBI:29985"/>
        <dbReference type="ChEBI" id="CHEBI:30616"/>
        <dbReference type="ChEBI" id="CHEBI:43474"/>
        <dbReference type="ChEBI" id="CHEBI:58359"/>
        <dbReference type="ChEBI" id="CHEBI:78520"/>
        <dbReference type="ChEBI" id="CHEBI:78521"/>
        <dbReference type="ChEBI" id="CHEBI:456216"/>
        <dbReference type="EC" id="6.3.5.7"/>
    </reaction>
</comment>
<evidence type="ECO:0000313" key="10">
    <source>
        <dbReference type="EMBL" id="SHJ29849.1"/>
    </source>
</evidence>
<dbReference type="GO" id="GO:0030956">
    <property type="term" value="C:glutamyl-tRNA(Gln) amidotransferase complex"/>
    <property type="evidence" value="ECO:0007669"/>
    <property type="project" value="InterPro"/>
</dbReference>
<keyword evidence="3 8" id="KW-0547">Nucleotide-binding</keyword>
<evidence type="ECO:0000256" key="6">
    <source>
        <dbReference type="ARBA" id="ARBA00025295"/>
    </source>
</evidence>
<protein>
    <recommendedName>
        <fullName evidence="8">Glutamyl-tRNA(Gln) amidotransferase subunit A</fullName>
        <shortName evidence="8">Glu-ADT subunit A</shortName>
        <ecNumber evidence="8">6.3.5.7</ecNumber>
    </recommendedName>
</protein>
<evidence type="ECO:0000256" key="5">
    <source>
        <dbReference type="ARBA" id="ARBA00022917"/>
    </source>
</evidence>
<accession>A0A1M6I5X4</accession>
<dbReference type="OrthoDB" id="9811471at2"/>
<dbReference type="STRING" id="1121298.SAMN05444401_2658"/>
<feature type="active site" description="Acyl-ester intermediate" evidence="8">
    <location>
        <position position="177"/>
    </location>
</feature>
<keyword evidence="2 8" id="KW-0436">Ligase</keyword>
<feature type="active site" description="Charge relay system" evidence="8">
    <location>
        <position position="153"/>
    </location>
</feature>
<dbReference type="GO" id="GO:0016740">
    <property type="term" value="F:transferase activity"/>
    <property type="evidence" value="ECO:0007669"/>
    <property type="project" value="UniProtKB-KW"/>
</dbReference>
<comment type="similarity">
    <text evidence="1 8">Belongs to the amidase family. GatA subfamily.</text>
</comment>
<dbReference type="Proteomes" id="UP000184080">
    <property type="component" value="Unassembled WGS sequence"/>
</dbReference>
<dbReference type="InterPro" id="IPR036928">
    <property type="entry name" value="AS_sf"/>
</dbReference>
<evidence type="ECO:0000256" key="4">
    <source>
        <dbReference type="ARBA" id="ARBA00022840"/>
    </source>
</evidence>
<dbReference type="GO" id="GO:0050567">
    <property type="term" value="F:glutaminyl-tRNA synthase (glutamine-hydrolyzing) activity"/>
    <property type="evidence" value="ECO:0007669"/>
    <property type="project" value="UniProtKB-UniRule"/>
</dbReference>
<keyword evidence="4 8" id="KW-0067">ATP-binding</keyword>
<keyword evidence="11" id="KW-1185">Reference proteome</keyword>
<dbReference type="InterPro" id="IPR023631">
    <property type="entry name" value="Amidase_dom"/>
</dbReference>
<dbReference type="InterPro" id="IPR020556">
    <property type="entry name" value="Amidase_CS"/>
</dbReference>
<dbReference type="InterPro" id="IPR000120">
    <property type="entry name" value="Amidase"/>
</dbReference>
<feature type="domain" description="Amidase" evidence="9">
    <location>
        <begin position="25"/>
        <end position="453"/>
    </location>
</feature>
<dbReference type="EMBL" id="FQZO01000004">
    <property type="protein sequence ID" value="SHJ29849.1"/>
    <property type="molecule type" value="Genomic_DNA"/>
</dbReference>
<evidence type="ECO:0000256" key="2">
    <source>
        <dbReference type="ARBA" id="ARBA00022598"/>
    </source>
</evidence>
<dbReference type="Gene3D" id="3.90.1300.10">
    <property type="entry name" value="Amidase signature (AS) domain"/>
    <property type="match status" value="1"/>
</dbReference>
<reference evidence="10 11" key="1">
    <citation type="submission" date="2016-11" db="EMBL/GenBank/DDBJ databases">
        <authorList>
            <person name="Jaros S."/>
            <person name="Januszkiewicz K."/>
            <person name="Wedrychowicz H."/>
        </authorList>
    </citation>
    <scope>NUCLEOTIDE SEQUENCE [LARGE SCALE GENOMIC DNA]</scope>
    <source>
        <strain evidence="10 11">DSM 21864</strain>
    </source>
</reference>
<evidence type="ECO:0000259" key="9">
    <source>
        <dbReference type="Pfam" id="PF01425"/>
    </source>
</evidence>
<dbReference type="RefSeq" id="WP_073007419.1">
    <property type="nucleotide sequence ID" value="NZ_FQZO01000004.1"/>
</dbReference>
<comment type="subunit">
    <text evidence="8">Heterotrimer of A, B and C subunits.</text>
</comment>
<evidence type="ECO:0000256" key="3">
    <source>
        <dbReference type="ARBA" id="ARBA00022741"/>
    </source>
</evidence>
<keyword evidence="10" id="KW-0808">Transferase</keyword>
<gene>
    <name evidence="8" type="primary">gatA</name>
    <name evidence="10" type="ORF">SAMN05444401_2658</name>
</gene>
<dbReference type="EC" id="6.3.5.7" evidence="8"/>
<sequence length="476" mass="52405">MNIFKYSAIELNKSFVKGLISAEDIVIAHINKIINEDKYGAFLYIAKEEAIQAAKALDKKRKNGEKLGRLAGVPIAVKDNISVKGMPMTCASHILENYIAPYDATVIEKIKEEDGIIIGKTNMDEFAMGSSGMNSAFKTIKNPLDIAKSPGGSSGGSAVAVAANMVPLSLGSDTGGSVRQPASFCGVIGFKPGYGKISRYGLTAFSSTLDTIGIFARSLSDIKLFYQCLAAEDDKDQTSWKSTKANNYLEFNKDNKKLIYIKEMLEYCSIDMKENFIKYKKALSKKGMDIEEISLPEIKYSLPAYYVISSAEASSNLARFDGVKYGMSLREVKDIDSIYKLTRSKGFGDEVKRRIIIGNYVLSKEGKEGYYEKALAVKNHIKSAFKEILQYNTALISPCTTDIAFNIHDPKKVTDFYGMDQLTVPANLAGLPAISIPIGYIKDMPIGVQIITSQEEILLEFAQAIEESKGVTNYER</sequence>
<dbReference type="NCBIfam" id="TIGR00132">
    <property type="entry name" value="gatA"/>
    <property type="match status" value="1"/>
</dbReference>
<dbReference type="PANTHER" id="PTHR11895">
    <property type="entry name" value="TRANSAMIDASE"/>
    <property type="match status" value="1"/>
</dbReference>
<evidence type="ECO:0000256" key="7">
    <source>
        <dbReference type="ARBA" id="ARBA00047407"/>
    </source>
</evidence>
<proteinExistence type="inferred from homology"/>
<name>A0A1M6I5X4_9CLOT</name>
<dbReference type="SUPFAM" id="SSF75304">
    <property type="entry name" value="Amidase signature (AS) enzymes"/>
    <property type="match status" value="1"/>
</dbReference>
<comment type="function">
    <text evidence="6 8">Allows the formation of correctly charged Gln-tRNA(Gln) through the transamidation of misacylated Glu-tRNA(Gln) in organisms which lack glutaminyl-tRNA synthetase. The reaction takes place in the presence of glutamine and ATP through an activated gamma-phospho-Glu-tRNA(Gln).</text>
</comment>